<dbReference type="AlphaFoldDB" id="X1YTZ3"/>
<comment type="catalytic activity">
    <reaction evidence="6">
        <text>a 1,2-diacyl-sn-glycero-3-phospho-(1D-myo-inositol-4,5-bisphosphate) + H2O = 1D-myo-inositol 1,4,5-trisphosphate + a 1,2-diacyl-sn-glycerol + H(+)</text>
        <dbReference type="Rhea" id="RHEA:33179"/>
        <dbReference type="ChEBI" id="CHEBI:15377"/>
        <dbReference type="ChEBI" id="CHEBI:15378"/>
        <dbReference type="ChEBI" id="CHEBI:17815"/>
        <dbReference type="ChEBI" id="CHEBI:58456"/>
        <dbReference type="ChEBI" id="CHEBI:203600"/>
        <dbReference type="EC" id="3.1.4.11"/>
    </reaction>
</comment>
<dbReference type="Gene3D" id="3.20.20.190">
    <property type="entry name" value="Phosphatidylinositol (PI) phosphodiesterase"/>
    <property type="match status" value="1"/>
</dbReference>
<dbReference type="SMART" id="SM00149">
    <property type="entry name" value="PLCYc"/>
    <property type="match status" value="1"/>
</dbReference>
<organism evidence="10 11">
    <name type="scientific">Capitella teleta</name>
    <name type="common">Polychaete worm</name>
    <dbReference type="NCBI Taxonomy" id="283909"/>
    <lineage>
        <taxon>Eukaryota</taxon>
        <taxon>Metazoa</taxon>
        <taxon>Spiralia</taxon>
        <taxon>Lophotrochozoa</taxon>
        <taxon>Annelida</taxon>
        <taxon>Polychaeta</taxon>
        <taxon>Sedentaria</taxon>
        <taxon>Scolecida</taxon>
        <taxon>Capitellidae</taxon>
        <taxon>Capitella</taxon>
    </lineage>
</organism>
<evidence type="ECO:0000256" key="4">
    <source>
        <dbReference type="ARBA" id="ARBA00023098"/>
    </source>
</evidence>
<dbReference type="SUPFAM" id="SSF54236">
    <property type="entry name" value="Ubiquitin-like"/>
    <property type="match status" value="2"/>
</dbReference>
<dbReference type="PROSITE" id="PS50008">
    <property type="entry name" value="PIPLC_Y_DOMAIN"/>
    <property type="match status" value="1"/>
</dbReference>
<keyword evidence="11" id="KW-1185">Reference proteome</keyword>
<sequence length="946" mass="107906">MHEPNIELQRKGKISFEGFARYLMDKSNFAFVNETVTQYSQDMDHPLSHYYIDSSHNTYLTGHQLKGESSVELYSQVLIAGCRCVELDCWDGDDGYPIIYHGHTLTTKIPFRAVVEAINKSAFVTSPYPVILSIENRCSITQQQKMAMIFVEVLGDKLVKEYMFESDLGEDPVLPSPNQLKYKILVKNKKLQSPQTPIPVKTKVKLQQLRLDTVIHLPQTPNGFTVPAVLNQNSKSRTGSLGDLLSESTVLSEDISHAGSFNNLDIDPHVLRRTSQYMHRISYEEQEKTKTEIINDRNLRPKSEPQTDWPYSYKDDHTQKAAKKRKVDVAPELSDIVIYTQAVKFRGRNHVLTTFSAEIDFSSPNSTVRQRKATAKKSLIPAAQLSSPGILGNDDPMDASQQSFPRLKWDDSEGPSCYQISSLNESKAKQVCRKHPTGVINHTERHLIRMYPAGVRIDSSNFNPVAMWSCGIQLAALNYQTEDMYLHINNAMFEQTGKSGYVLKPRLMWDKQHPLHTRFNPWEKDLEAGTPSRLTIVLISGQYVCQNNHQGNPMVEVQVWGIQPDCAKHKSKVITRNAVNPIWNEGYRFQIMCQELAFVRFVVTDMATSHVTAQRVIPLTCLRPGYRHIRMRNSCNQPLELSSLFIYSCFEEDSSLASDLTVSPATEHMREEKTEPRRVAKGLLLPAIRHKRRLFSITIYGLPSEDSGTSVSITQDTTACEAIHLVLLKAGLHDERVRDFVMVEDVQKGWERSDGEERRDGSQRILDMDEKVMLAENKWKGSGRFLLKKTNNDPGTRTWLTNMVREQQFRENMVSTGNDVISSGDWECPSEQLFLVCVFNVSEDQPYTILQAPCTSTAQDIITQAMMKSRKADERQDPRHHVLLEELYLTLNFDPKHKHNVNKIEKRILADDENVYQAQKSWRNNAGKLLLHTRHRAVAVISAQVN</sequence>
<dbReference type="PROSITE" id="PS50004">
    <property type="entry name" value="C2"/>
    <property type="match status" value="1"/>
</dbReference>
<feature type="domain" description="C2" evidence="7">
    <location>
        <begin position="513"/>
        <end position="639"/>
    </location>
</feature>
<dbReference type="HOGENOM" id="CLU_001158_1_1_1"/>
<dbReference type="PANTHER" id="PTHR10336:SF6">
    <property type="entry name" value="1-PHOSPHATIDYLINOSITOL 4,5-BISPHOSPHATE PHOSPHODIESTERASE EPSILON-1"/>
    <property type="match status" value="1"/>
</dbReference>
<dbReference type="InterPro" id="IPR017946">
    <property type="entry name" value="PLC-like_Pdiesterase_TIM-brl"/>
</dbReference>
<evidence type="ECO:0000256" key="1">
    <source>
        <dbReference type="ARBA" id="ARBA00012368"/>
    </source>
</evidence>
<dbReference type="SMART" id="SM00148">
    <property type="entry name" value="PLCXc"/>
    <property type="match status" value="1"/>
</dbReference>
<keyword evidence="4 6" id="KW-0443">Lipid metabolism</keyword>
<dbReference type="Pfam" id="PF00788">
    <property type="entry name" value="RA"/>
    <property type="match status" value="2"/>
</dbReference>
<dbReference type="SMART" id="SM00239">
    <property type="entry name" value="C2"/>
    <property type="match status" value="1"/>
</dbReference>
<dbReference type="GO" id="GO:0016042">
    <property type="term" value="P:lipid catabolic process"/>
    <property type="evidence" value="ECO:0007669"/>
    <property type="project" value="UniProtKB-KW"/>
</dbReference>
<dbReference type="PROSITE" id="PS50007">
    <property type="entry name" value="PIPLC_X_DOMAIN"/>
    <property type="match status" value="1"/>
</dbReference>
<dbReference type="InterPro" id="IPR001192">
    <property type="entry name" value="PI-PLC_fam"/>
</dbReference>
<keyword evidence="3 6" id="KW-0442">Lipid degradation</keyword>
<dbReference type="SMART" id="SM00314">
    <property type="entry name" value="RA"/>
    <property type="match status" value="2"/>
</dbReference>
<evidence type="ECO:0000256" key="6">
    <source>
        <dbReference type="RuleBase" id="RU361133"/>
    </source>
</evidence>
<dbReference type="InterPro" id="IPR028398">
    <property type="entry name" value="PLC-epsilon1_RA2"/>
</dbReference>
<dbReference type="PRINTS" id="PR00390">
    <property type="entry name" value="PHPHLIPASEC"/>
</dbReference>
<dbReference type="CDD" id="cd17114">
    <property type="entry name" value="RA_PLC-epsilon"/>
    <property type="match status" value="1"/>
</dbReference>
<feature type="domain" description="Ras-associating" evidence="9">
    <location>
        <begin position="840"/>
        <end position="936"/>
    </location>
</feature>
<keyword evidence="5" id="KW-0807">Transducer</keyword>
<evidence type="ECO:0000313" key="10">
    <source>
        <dbReference type="EnsemblMetazoa" id="CapteP107647"/>
    </source>
</evidence>
<dbReference type="CDD" id="cd01780">
    <property type="entry name" value="RA2_PLC-epsilon"/>
    <property type="match status" value="1"/>
</dbReference>
<dbReference type="Pfam" id="PF00388">
    <property type="entry name" value="PI-PLC-X"/>
    <property type="match status" value="1"/>
</dbReference>
<evidence type="ECO:0000313" key="11">
    <source>
        <dbReference type="Proteomes" id="UP000014760"/>
    </source>
</evidence>
<proteinExistence type="predicted"/>
<reference evidence="11" key="1">
    <citation type="submission" date="2012-12" db="EMBL/GenBank/DDBJ databases">
        <authorList>
            <person name="Hellsten U."/>
            <person name="Grimwood J."/>
            <person name="Chapman J.A."/>
            <person name="Shapiro H."/>
            <person name="Aerts A."/>
            <person name="Otillar R.P."/>
            <person name="Terry A.Y."/>
            <person name="Boore J.L."/>
            <person name="Simakov O."/>
            <person name="Marletaz F."/>
            <person name="Cho S.-J."/>
            <person name="Edsinger-Gonzales E."/>
            <person name="Havlak P."/>
            <person name="Kuo D.-H."/>
            <person name="Larsson T."/>
            <person name="Lv J."/>
            <person name="Arendt D."/>
            <person name="Savage R."/>
            <person name="Osoegawa K."/>
            <person name="de Jong P."/>
            <person name="Lindberg D.R."/>
            <person name="Seaver E.C."/>
            <person name="Weisblat D.A."/>
            <person name="Putnam N.H."/>
            <person name="Grigoriev I.V."/>
            <person name="Rokhsar D.S."/>
        </authorList>
    </citation>
    <scope>NUCLEOTIDE SEQUENCE</scope>
    <source>
        <strain evidence="11">I ESC-2004</strain>
    </source>
</reference>
<dbReference type="InterPro" id="IPR000159">
    <property type="entry name" value="RA_dom"/>
</dbReference>
<dbReference type="GO" id="GO:0004435">
    <property type="term" value="F:phosphatidylinositol-4,5-bisphosphate phospholipase C activity"/>
    <property type="evidence" value="ECO:0007669"/>
    <property type="project" value="UniProtKB-EC"/>
</dbReference>
<name>X1YTZ3_CAPTE</name>
<dbReference type="EnsemblMetazoa" id="CapteT107647">
    <property type="protein sequence ID" value="CapteP107647"/>
    <property type="gene ID" value="CapteG107647"/>
</dbReference>
<dbReference type="OrthoDB" id="269822at2759"/>
<dbReference type="Gene3D" id="3.10.20.90">
    <property type="entry name" value="Phosphatidylinositol 3-kinase Catalytic Subunit, Chain A, domain 1"/>
    <property type="match status" value="2"/>
</dbReference>
<dbReference type="CDD" id="cd00275">
    <property type="entry name" value="C2_PLC_like"/>
    <property type="match status" value="1"/>
</dbReference>
<evidence type="ECO:0000256" key="3">
    <source>
        <dbReference type="ARBA" id="ARBA00022963"/>
    </source>
</evidence>
<dbReference type="GO" id="GO:0007186">
    <property type="term" value="P:G protein-coupled receptor signaling pathway"/>
    <property type="evidence" value="ECO:0007669"/>
    <property type="project" value="TreeGrafter"/>
</dbReference>
<dbReference type="Proteomes" id="UP000014760">
    <property type="component" value="Unassembled WGS sequence"/>
</dbReference>
<dbReference type="EMBL" id="AMQN01000452">
    <property type="status" value="NOT_ANNOTATED_CDS"/>
    <property type="molecule type" value="Genomic_DNA"/>
</dbReference>
<dbReference type="GO" id="GO:0048015">
    <property type="term" value="P:phosphatidylinositol-mediated signaling"/>
    <property type="evidence" value="ECO:0007669"/>
    <property type="project" value="TreeGrafter"/>
</dbReference>
<dbReference type="OMA" id="TINICIC"/>
<dbReference type="SUPFAM" id="SSF49562">
    <property type="entry name" value="C2 domain (Calcium/lipid-binding domain, CaLB)"/>
    <property type="match status" value="1"/>
</dbReference>
<feature type="domain" description="Ras-associating" evidence="9">
    <location>
        <begin position="709"/>
        <end position="792"/>
    </location>
</feature>
<dbReference type="GO" id="GO:0007265">
    <property type="term" value="P:Ras protein signal transduction"/>
    <property type="evidence" value="ECO:0007669"/>
    <property type="project" value="TreeGrafter"/>
</dbReference>
<protein>
    <recommendedName>
        <fullName evidence="1 6">Phosphoinositide phospholipase C</fullName>
        <ecNumber evidence="1 6">3.1.4.11</ecNumber>
    </recommendedName>
</protein>
<accession>X1YTZ3</accession>
<reference evidence="10" key="3">
    <citation type="submission" date="2015-06" db="UniProtKB">
        <authorList>
            <consortium name="EnsemblMetazoa"/>
        </authorList>
    </citation>
    <scope>IDENTIFICATION</scope>
</reference>
<dbReference type="EC" id="3.1.4.11" evidence="1 6"/>
<dbReference type="InterPro" id="IPR000909">
    <property type="entry name" value="PLipase_C_PInositol-sp_X_dom"/>
</dbReference>
<evidence type="ECO:0000256" key="5">
    <source>
        <dbReference type="ARBA" id="ARBA00023224"/>
    </source>
</evidence>
<dbReference type="InterPro" id="IPR035892">
    <property type="entry name" value="C2_domain_sf"/>
</dbReference>
<dbReference type="FunFam" id="3.20.20.190:FF:000039">
    <property type="entry name" value="Phosphoinositide phospholipase C"/>
    <property type="match status" value="1"/>
</dbReference>
<dbReference type="InterPro" id="IPR029071">
    <property type="entry name" value="Ubiquitin-like_domsf"/>
</dbReference>
<dbReference type="GO" id="GO:0051209">
    <property type="term" value="P:release of sequestered calcium ion into cytosol"/>
    <property type="evidence" value="ECO:0007669"/>
    <property type="project" value="TreeGrafter"/>
</dbReference>
<dbReference type="PANTHER" id="PTHR10336">
    <property type="entry name" value="PHOSPHOINOSITIDE-SPECIFIC PHOSPHOLIPASE C FAMILY PROTEIN"/>
    <property type="match status" value="1"/>
</dbReference>
<evidence type="ECO:0000259" key="8">
    <source>
        <dbReference type="PROSITE" id="PS50008"/>
    </source>
</evidence>
<dbReference type="PROSITE" id="PS50200">
    <property type="entry name" value="RA"/>
    <property type="match status" value="2"/>
</dbReference>
<evidence type="ECO:0000259" key="9">
    <source>
        <dbReference type="PROSITE" id="PS50200"/>
    </source>
</evidence>
<reference evidence="11" key="2">
    <citation type="journal article" date="2013" name="Nature">
        <title>Insights into bilaterian evolution from three spiralian genomes.</title>
        <authorList>
            <person name="Simakov O."/>
            <person name="Marletaz F."/>
            <person name="Cho S.J."/>
            <person name="Edsinger-Gonzales E."/>
            <person name="Havlak P."/>
            <person name="Hellsten U."/>
            <person name="Kuo D.H."/>
            <person name="Larsson T."/>
            <person name="Lv J."/>
            <person name="Arendt D."/>
            <person name="Savage R."/>
            <person name="Osoegawa K."/>
            <person name="de Jong P."/>
            <person name="Grimwood J."/>
            <person name="Chapman J.A."/>
            <person name="Shapiro H."/>
            <person name="Aerts A."/>
            <person name="Otillar R.P."/>
            <person name="Terry A.Y."/>
            <person name="Boore J.L."/>
            <person name="Grigoriev I.V."/>
            <person name="Lindberg D.R."/>
            <person name="Seaver E.C."/>
            <person name="Weisblat D.A."/>
            <person name="Putnam N.H."/>
            <person name="Rokhsar D.S."/>
        </authorList>
    </citation>
    <scope>NUCLEOTIDE SEQUENCE</scope>
    <source>
        <strain evidence="11">I ESC-2004</strain>
    </source>
</reference>
<feature type="domain" description="PI-PLC Y-box" evidence="8">
    <location>
        <begin position="418"/>
        <end position="508"/>
    </location>
</feature>
<dbReference type="Pfam" id="PF00387">
    <property type="entry name" value="PI-PLC-Y"/>
    <property type="match status" value="1"/>
</dbReference>
<dbReference type="Pfam" id="PF00168">
    <property type="entry name" value="C2"/>
    <property type="match status" value="1"/>
</dbReference>
<dbReference type="Gene3D" id="2.60.40.150">
    <property type="entry name" value="C2 domain"/>
    <property type="match status" value="1"/>
</dbReference>
<dbReference type="GO" id="GO:0046488">
    <property type="term" value="P:phosphatidylinositol metabolic process"/>
    <property type="evidence" value="ECO:0007669"/>
    <property type="project" value="TreeGrafter"/>
</dbReference>
<evidence type="ECO:0000256" key="2">
    <source>
        <dbReference type="ARBA" id="ARBA00022801"/>
    </source>
</evidence>
<evidence type="ECO:0000259" key="7">
    <source>
        <dbReference type="PROSITE" id="PS50004"/>
    </source>
</evidence>
<keyword evidence="2 6" id="KW-0378">Hydrolase</keyword>
<dbReference type="InterPro" id="IPR001711">
    <property type="entry name" value="PLipase_C_Pinositol-sp_Y"/>
</dbReference>
<dbReference type="SUPFAM" id="SSF51695">
    <property type="entry name" value="PLC-like phosphodiesterases"/>
    <property type="match status" value="1"/>
</dbReference>
<dbReference type="InterPro" id="IPR000008">
    <property type="entry name" value="C2_dom"/>
</dbReference>